<dbReference type="GO" id="GO:0022857">
    <property type="term" value="F:transmembrane transporter activity"/>
    <property type="evidence" value="ECO:0007669"/>
    <property type="project" value="UniProtKB-UniRule"/>
</dbReference>
<evidence type="ECO:0000256" key="5">
    <source>
        <dbReference type="ARBA" id="ARBA00022692"/>
    </source>
</evidence>
<feature type="transmembrane region" description="Helical" evidence="9">
    <location>
        <begin position="147"/>
        <end position="167"/>
    </location>
</feature>
<feature type="domain" description="Tripartite ATP-independent periplasmic transporters DctQ component" evidence="10">
    <location>
        <begin position="40"/>
        <end position="174"/>
    </location>
</feature>
<dbReference type="OrthoDB" id="2877624at2"/>
<dbReference type="GO" id="GO:0015740">
    <property type="term" value="P:C4-dicarboxylate transport"/>
    <property type="evidence" value="ECO:0007669"/>
    <property type="project" value="TreeGrafter"/>
</dbReference>
<dbReference type="Pfam" id="PF04290">
    <property type="entry name" value="DctQ"/>
    <property type="match status" value="1"/>
</dbReference>
<keyword evidence="6 9" id="KW-1133">Transmembrane helix</keyword>
<proteinExistence type="inferred from homology"/>
<sequence>MTKTIDTGVREGGTGASPAHHLTRSGIFLGSIGGVLLLAMMGLTVCDVIGRYLFNSPIKGASELTEILLCAVIFVGLGAVSLAEDHVTVDLLTEKMPLAVQPLRQAVTGVLSGAILVVISWRLWIYADQIGGYGGSTTNLSIPIAPLGYFCAICAFIGGVITAFLPLERFIKRLKQ</sequence>
<dbReference type="Proteomes" id="UP000051587">
    <property type="component" value="Unassembled WGS sequence"/>
</dbReference>
<evidence type="ECO:0000256" key="6">
    <source>
        <dbReference type="ARBA" id="ARBA00022989"/>
    </source>
</evidence>
<evidence type="ECO:0000256" key="1">
    <source>
        <dbReference type="ARBA" id="ARBA00004429"/>
    </source>
</evidence>
<keyword evidence="4 9" id="KW-0997">Cell inner membrane</keyword>
<dbReference type="InterPro" id="IPR055348">
    <property type="entry name" value="DctQ"/>
</dbReference>
<evidence type="ECO:0000256" key="4">
    <source>
        <dbReference type="ARBA" id="ARBA00022519"/>
    </source>
</evidence>
<comment type="subcellular location">
    <subcellularLocation>
        <location evidence="1 9">Cell inner membrane</location>
        <topology evidence="1 9">Multi-pass membrane protein</topology>
    </subcellularLocation>
</comment>
<evidence type="ECO:0000256" key="8">
    <source>
        <dbReference type="ARBA" id="ARBA00038436"/>
    </source>
</evidence>
<dbReference type="AlphaFoldDB" id="A0A0P1FW54"/>
<accession>A0A0P1FW54</accession>
<reference evidence="11 12" key="1">
    <citation type="submission" date="2015-09" db="EMBL/GenBank/DDBJ databases">
        <authorList>
            <consortium name="Swine Surveillance"/>
        </authorList>
    </citation>
    <scope>NUCLEOTIDE SEQUENCE [LARGE SCALE GENOMIC DNA]</scope>
    <source>
        <strain evidence="11 12">CECT 4357</strain>
    </source>
</reference>
<evidence type="ECO:0000313" key="12">
    <source>
        <dbReference type="Proteomes" id="UP000051587"/>
    </source>
</evidence>
<keyword evidence="2 9" id="KW-0813">Transport</keyword>
<evidence type="ECO:0000256" key="3">
    <source>
        <dbReference type="ARBA" id="ARBA00022475"/>
    </source>
</evidence>
<comment type="similarity">
    <text evidence="8 9">Belongs to the TRAP transporter small permease family.</text>
</comment>
<keyword evidence="12" id="KW-1185">Reference proteome</keyword>
<evidence type="ECO:0000313" key="11">
    <source>
        <dbReference type="EMBL" id="CUH65327.1"/>
    </source>
</evidence>
<comment type="function">
    <text evidence="9">Part of the tripartite ATP-independent periplasmic (TRAP) transport system.</text>
</comment>
<keyword evidence="5 9" id="KW-0812">Transmembrane</keyword>
<dbReference type="InterPro" id="IPR007387">
    <property type="entry name" value="TRAP_DctQ"/>
</dbReference>
<dbReference type="STRING" id="53501.SAMN04488043_11090"/>
<evidence type="ECO:0000256" key="9">
    <source>
        <dbReference type="RuleBase" id="RU369079"/>
    </source>
</evidence>
<feature type="transmembrane region" description="Helical" evidence="9">
    <location>
        <begin position="27"/>
        <end position="54"/>
    </location>
</feature>
<feature type="transmembrane region" description="Helical" evidence="9">
    <location>
        <begin position="106"/>
        <end position="127"/>
    </location>
</feature>
<evidence type="ECO:0000256" key="2">
    <source>
        <dbReference type="ARBA" id="ARBA00022448"/>
    </source>
</evidence>
<protein>
    <recommendedName>
        <fullName evidence="9">TRAP transporter small permease protein</fullName>
    </recommendedName>
</protein>
<dbReference type="RefSeq" id="WP_082644109.1">
    <property type="nucleotide sequence ID" value="NZ_CP051181.1"/>
</dbReference>
<organism evidence="11 12">
    <name type="scientific">Thalassovita gelatinovora</name>
    <name type="common">Thalassobius gelatinovorus</name>
    <dbReference type="NCBI Taxonomy" id="53501"/>
    <lineage>
        <taxon>Bacteria</taxon>
        <taxon>Pseudomonadati</taxon>
        <taxon>Pseudomonadota</taxon>
        <taxon>Alphaproteobacteria</taxon>
        <taxon>Rhodobacterales</taxon>
        <taxon>Roseobacteraceae</taxon>
        <taxon>Thalassovita</taxon>
    </lineage>
</organism>
<keyword evidence="3" id="KW-1003">Cell membrane</keyword>
<feature type="transmembrane region" description="Helical" evidence="9">
    <location>
        <begin position="66"/>
        <end position="85"/>
    </location>
</feature>
<comment type="subunit">
    <text evidence="9">The complex comprises the extracytoplasmic solute receptor protein and the two transmembrane proteins.</text>
</comment>
<dbReference type="PANTHER" id="PTHR35011">
    <property type="entry name" value="2,3-DIKETO-L-GULONATE TRAP TRANSPORTER SMALL PERMEASE PROTEIN YIAM"/>
    <property type="match status" value="1"/>
</dbReference>
<keyword evidence="7 9" id="KW-0472">Membrane</keyword>
<name>A0A0P1FW54_THAGE</name>
<evidence type="ECO:0000256" key="7">
    <source>
        <dbReference type="ARBA" id="ARBA00023136"/>
    </source>
</evidence>
<dbReference type="PANTHER" id="PTHR35011:SF10">
    <property type="entry name" value="TRAP TRANSPORTER SMALL PERMEASE PROTEIN"/>
    <property type="match status" value="1"/>
</dbReference>
<evidence type="ECO:0000259" key="10">
    <source>
        <dbReference type="Pfam" id="PF04290"/>
    </source>
</evidence>
<gene>
    <name evidence="11" type="primary">siaT_8</name>
    <name evidence="11" type="ORF">TG4357_01802</name>
</gene>
<dbReference type="EMBL" id="CYSA01000016">
    <property type="protein sequence ID" value="CUH65327.1"/>
    <property type="molecule type" value="Genomic_DNA"/>
</dbReference>
<dbReference type="GO" id="GO:0005886">
    <property type="term" value="C:plasma membrane"/>
    <property type="evidence" value="ECO:0007669"/>
    <property type="project" value="UniProtKB-SubCell"/>
</dbReference>